<accession>A0ACC0UTK0</accession>
<protein>
    <submittedName>
        <fullName evidence="1">Uncharacterized protein</fullName>
    </submittedName>
</protein>
<gene>
    <name evidence="1" type="ORF">N3K66_007271</name>
</gene>
<evidence type="ECO:0000313" key="2">
    <source>
        <dbReference type="Proteomes" id="UP001163324"/>
    </source>
</evidence>
<sequence>MVNVDAVDTASLAFWSASLGLTLSFLIMGFLSVRGKGDPARTGAKWYKVASVLILLWCVFGVAIIAYTRRDAIYTRGYGREVLPQEYLETAGQLQILVALFNNLAVTTLMVTQIHMAVGLQYATGSIDGKPQTTSVHLPRTLAAAVLTVVLVLSMAQLALNEWQLYNDYEFNSTSKARATAGLGFALSIVKVLFAGYSLVLTLAKTRPSNLVSVNIHLIAASFLTFAATLYMVVISGIIGLQPGLSATREPIRSLPDWIGIVQAIFNPWFIATALALSCNVLKKISRGLWTGRYQYPYV</sequence>
<comment type="caution">
    <text evidence="1">The sequence shown here is derived from an EMBL/GenBank/DDBJ whole genome shotgun (WGS) entry which is preliminary data.</text>
</comment>
<reference evidence="1" key="1">
    <citation type="submission" date="2022-10" db="EMBL/GenBank/DDBJ databases">
        <title>Complete Genome of Trichothecium roseum strain YXFP-22015, a Plant Pathogen Isolated from Citrus.</title>
        <authorList>
            <person name="Wang Y."/>
            <person name="Zhu L."/>
        </authorList>
    </citation>
    <scope>NUCLEOTIDE SEQUENCE</scope>
    <source>
        <strain evidence="1">YXFP-22015</strain>
    </source>
</reference>
<dbReference type="EMBL" id="CM047946">
    <property type="protein sequence ID" value="KAI9897415.1"/>
    <property type="molecule type" value="Genomic_DNA"/>
</dbReference>
<name>A0ACC0UTK0_9HYPO</name>
<proteinExistence type="predicted"/>
<dbReference type="Proteomes" id="UP001163324">
    <property type="component" value="Chromosome 7"/>
</dbReference>
<organism evidence="1 2">
    <name type="scientific">Trichothecium roseum</name>
    <dbReference type="NCBI Taxonomy" id="47278"/>
    <lineage>
        <taxon>Eukaryota</taxon>
        <taxon>Fungi</taxon>
        <taxon>Dikarya</taxon>
        <taxon>Ascomycota</taxon>
        <taxon>Pezizomycotina</taxon>
        <taxon>Sordariomycetes</taxon>
        <taxon>Hypocreomycetidae</taxon>
        <taxon>Hypocreales</taxon>
        <taxon>Hypocreales incertae sedis</taxon>
        <taxon>Trichothecium</taxon>
    </lineage>
</organism>
<evidence type="ECO:0000313" key="1">
    <source>
        <dbReference type="EMBL" id="KAI9897415.1"/>
    </source>
</evidence>
<keyword evidence="2" id="KW-1185">Reference proteome</keyword>